<proteinExistence type="predicted"/>
<dbReference type="EMBL" id="BJMN01000040">
    <property type="protein sequence ID" value="GEB60222.1"/>
    <property type="molecule type" value="Genomic_DNA"/>
</dbReference>
<dbReference type="Pfam" id="PF13646">
    <property type="entry name" value="HEAT_2"/>
    <property type="match status" value="1"/>
</dbReference>
<dbReference type="InterPro" id="IPR011989">
    <property type="entry name" value="ARM-like"/>
</dbReference>
<dbReference type="RefSeq" id="WP_141299863.1">
    <property type="nucleotide sequence ID" value="NZ_BJMN01000040.1"/>
</dbReference>
<protein>
    <recommendedName>
        <fullName evidence="1">Lipoyl-binding domain-containing protein</fullName>
    </recommendedName>
</protein>
<dbReference type="Proteomes" id="UP000315226">
    <property type="component" value="Unassembled WGS sequence"/>
</dbReference>
<dbReference type="InterPro" id="IPR004155">
    <property type="entry name" value="PBS_lyase_HEAT"/>
</dbReference>
<evidence type="ECO:0000313" key="2">
    <source>
        <dbReference type="EMBL" id="GEB60222.1"/>
    </source>
</evidence>
<reference evidence="2 3" key="1">
    <citation type="submission" date="2019-06" db="EMBL/GenBank/DDBJ databases">
        <title>Whole genome shotgun sequence of Streptomyces gardneri NBRC 12865.</title>
        <authorList>
            <person name="Hosoyama A."/>
            <person name="Uohara A."/>
            <person name="Ohji S."/>
            <person name="Ichikawa N."/>
        </authorList>
    </citation>
    <scope>NUCLEOTIDE SEQUENCE [LARGE SCALE GENOMIC DNA]</scope>
    <source>
        <strain evidence="2 3">NBRC 12865</strain>
    </source>
</reference>
<dbReference type="SMART" id="SM00567">
    <property type="entry name" value="EZ_HEAT"/>
    <property type="match status" value="3"/>
</dbReference>
<dbReference type="SUPFAM" id="SSF48371">
    <property type="entry name" value="ARM repeat"/>
    <property type="match status" value="1"/>
</dbReference>
<keyword evidence="3" id="KW-1185">Reference proteome</keyword>
<feature type="domain" description="Lipoyl-binding" evidence="1">
    <location>
        <begin position="225"/>
        <end position="279"/>
    </location>
</feature>
<gene>
    <name evidence="2" type="ORF">SGA01_58270</name>
</gene>
<dbReference type="InterPro" id="IPR011053">
    <property type="entry name" value="Single_hybrid_motif"/>
</dbReference>
<dbReference type="Pfam" id="PF00364">
    <property type="entry name" value="Biotin_lipoyl"/>
    <property type="match status" value="1"/>
</dbReference>
<dbReference type="OrthoDB" id="5177075at2"/>
<dbReference type="InterPro" id="IPR016024">
    <property type="entry name" value="ARM-type_fold"/>
</dbReference>
<evidence type="ECO:0000313" key="3">
    <source>
        <dbReference type="Proteomes" id="UP000315226"/>
    </source>
</evidence>
<dbReference type="InterPro" id="IPR000089">
    <property type="entry name" value="Biotin_lipoyl"/>
</dbReference>
<dbReference type="AlphaFoldDB" id="A0A4Y3RRL9"/>
<dbReference type="Gene3D" id="2.40.50.100">
    <property type="match status" value="1"/>
</dbReference>
<name>A0A4Y3RRL9_9ACTN</name>
<organism evidence="2 3">
    <name type="scientific">Streptomyces gardneri</name>
    <dbReference type="NCBI Taxonomy" id="66892"/>
    <lineage>
        <taxon>Bacteria</taxon>
        <taxon>Bacillati</taxon>
        <taxon>Actinomycetota</taxon>
        <taxon>Actinomycetes</taxon>
        <taxon>Kitasatosporales</taxon>
        <taxon>Streptomycetaceae</taxon>
        <taxon>Streptomyces</taxon>
    </lineage>
</organism>
<accession>A0A4Y3RRL9</accession>
<dbReference type="Gene3D" id="1.25.10.10">
    <property type="entry name" value="Leucine-rich Repeat Variant"/>
    <property type="match status" value="1"/>
</dbReference>
<comment type="caution">
    <text evidence="2">The sequence shown here is derived from an EMBL/GenBank/DDBJ whole genome shotgun (WGS) entry which is preliminary data.</text>
</comment>
<sequence>MDLVLEEIDSLLTDYMYGDDSALDGLLAAGPVSLRRLLAIRAGRAEPGWDMAEITRHDRDDYRRPGEAQIHLARAFPDTFFDEAAGDPMFEWAITETLEYIKDPRALPFLERHLRTPSPEYRRRALRGLAENGTADHTEAVAACLDDPETRSEALNTLARLGDARAVGPLLRAHLADDSSFARRAGVALDQVEQRIGGPSAPPVWRELGPVVFTAQAVMGMPWCVTEVLVEPGQTVRGGELMAVLENDAICRELIADWPGTVTEVRIAVNDEVLEEAVVLIVESRRRIG</sequence>
<dbReference type="SUPFAM" id="SSF51230">
    <property type="entry name" value="Single hybrid motif"/>
    <property type="match status" value="1"/>
</dbReference>
<evidence type="ECO:0000259" key="1">
    <source>
        <dbReference type="Pfam" id="PF00364"/>
    </source>
</evidence>